<gene>
    <name evidence="1" type="ORF">NMN56_010880</name>
</gene>
<reference evidence="1 2" key="1">
    <citation type="submission" date="2023-05" db="EMBL/GenBank/DDBJ databases">
        <title>Streptantibioticus silvisoli sp. nov., acidotolerant actinomycetes 1 from pine litter.</title>
        <authorList>
            <person name="Swiecimska M."/>
            <person name="Golinska P."/>
            <person name="Sangal V."/>
            <person name="Wachnowicz B."/>
            <person name="Goodfellow M."/>
        </authorList>
    </citation>
    <scope>NUCLEOTIDE SEQUENCE [LARGE SCALE GENOMIC DNA]</scope>
    <source>
        <strain evidence="1 2">DSM 42109</strain>
    </source>
</reference>
<dbReference type="RefSeq" id="WP_274038978.1">
    <property type="nucleotide sequence ID" value="NZ_JANCPR020000008.1"/>
</dbReference>
<protein>
    <submittedName>
        <fullName evidence="1">Uncharacterized protein</fullName>
    </submittedName>
</protein>
<dbReference type="Proteomes" id="UP001214441">
    <property type="component" value="Unassembled WGS sequence"/>
</dbReference>
<accession>A0ABT6ZUF2</accession>
<sequence length="66" mass="7447">MTALLWALTIWTAAALAAAPLWTRTQHRRRQAQQALHDADVHASMPELLDEIHRLQVPRADDGSPR</sequence>
<organism evidence="1 2">
    <name type="scientific">Streptomyces iconiensis</name>
    <dbReference type="NCBI Taxonomy" id="1384038"/>
    <lineage>
        <taxon>Bacteria</taxon>
        <taxon>Bacillati</taxon>
        <taxon>Actinomycetota</taxon>
        <taxon>Actinomycetes</taxon>
        <taxon>Kitasatosporales</taxon>
        <taxon>Streptomycetaceae</taxon>
        <taxon>Streptomyces</taxon>
    </lineage>
</organism>
<keyword evidence="2" id="KW-1185">Reference proteome</keyword>
<name>A0ABT6ZUF2_9ACTN</name>
<proteinExistence type="predicted"/>
<comment type="caution">
    <text evidence="1">The sequence shown here is derived from an EMBL/GenBank/DDBJ whole genome shotgun (WGS) entry which is preliminary data.</text>
</comment>
<dbReference type="EMBL" id="JANCPR020000008">
    <property type="protein sequence ID" value="MDJ1132444.1"/>
    <property type="molecule type" value="Genomic_DNA"/>
</dbReference>
<evidence type="ECO:0000313" key="1">
    <source>
        <dbReference type="EMBL" id="MDJ1132444.1"/>
    </source>
</evidence>
<evidence type="ECO:0000313" key="2">
    <source>
        <dbReference type="Proteomes" id="UP001214441"/>
    </source>
</evidence>